<comment type="caution">
    <text evidence="1">The sequence shown here is derived from an EMBL/GenBank/DDBJ whole genome shotgun (WGS) entry which is preliminary data.</text>
</comment>
<evidence type="ECO:0000313" key="1">
    <source>
        <dbReference type="EMBL" id="KKN67882.1"/>
    </source>
</evidence>
<accession>A0A0F9SZ69</accession>
<gene>
    <name evidence="1" type="ORF">LCGC14_0456690</name>
</gene>
<name>A0A0F9SZ69_9ZZZZ</name>
<protein>
    <submittedName>
        <fullName evidence="1">Uncharacterized protein</fullName>
    </submittedName>
</protein>
<dbReference type="AlphaFoldDB" id="A0A0F9SZ69"/>
<dbReference type="EMBL" id="LAZR01000463">
    <property type="protein sequence ID" value="KKN67882.1"/>
    <property type="molecule type" value="Genomic_DNA"/>
</dbReference>
<proteinExistence type="predicted"/>
<reference evidence="1" key="1">
    <citation type="journal article" date="2015" name="Nature">
        <title>Complex archaea that bridge the gap between prokaryotes and eukaryotes.</title>
        <authorList>
            <person name="Spang A."/>
            <person name="Saw J.H."/>
            <person name="Jorgensen S.L."/>
            <person name="Zaremba-Niedzwiedzka K."/>
            <person name="Martijn J."/>
            <person name="Lind A.E."/>
            <person name="van Eijk R."/>
            <person name="Schleper C."/>
            <person name="Guy L."/>
            <person name="Ettema T.J."/>
        </authorList>
    </citation>
    <scope>NUCLEOTIDE SEQUENCE</scope>
</reference>
<sequence>METIDRETRDEKPFFGVWLGQFITAVNPAPETIESAKKLLEASAQSALKKSDAVEIRYPEWIIHPPNNYPSDPLNQHSSVGYKYVLWGRAFKIMRAMQGHTRRKRKMWLNGHRVKR</sequence>
<organism evidence="1">
    <name type="scientific">marine sediment metagenome</name>
    <dbReference type="NCBI Taxonomy" id="412755"/>
    <lineage>
        <taxon>unclassified sequences</taxon>
        <taxon>metagenomes</taxon>
        <taxon>ecological metagenomes</taxon>
    </lineage>
</organism>